<evidence type="ECO:0000313" key="2">
    <source>
        <dbReference type="Proteomes" id="UP001642487"/>
    </source>
</evidence>
<gene>
    <name evidence="1" type="ORF">CITCOLO1_LOCUS18975</name>
</gene>
<accession>A0ABP0Z4H4</accession>
<name>A0ABP0Z4H4_9ROSI</name>
<proteinExistence type="predicted"/>
<organism evidence="1 2">
    <name type="scientific">Citrullus colocynthis</name>
    <name type="common">colocynth</name>
    <dbReference type="NCBI Taxonomy" id="252529"/>
    <lineage>
        <taxon>Eukaryota</taxon>
        <taxon>Viridiplantae</taxon>
        <taxon>Streptophyta</taxon>
        <taxon>Embryophyta</taxon>
        <taxon>Tracheophyta</taxon>
        <taxon>Spermatophyta</taxon>
        <taxon>Magnoliopsida</taxon>
        <taxon>eudicotyledons</taxon>
        <taxon>Gunneridae</taxon>
        <taxon>Pentapetalae</taxon>
        <taxon>rosids</taxon>
        <taxon>fabids</taxon>
        <taxon>Cucurbitales</taxon>
        <taxon>Cucurbitaceae</taxon>
        <taxon>Benincaseae</taxon>
        <taxon>Citrullus</taxon>
    </lineage>
</organism>
<keyword evidence="2" id="KW-1185">Reference proteome</keyword>
<dbReference type="Proteomes" id="UP001642487">
    <property type="component" value="Chromosome 7"/>
</dbReference>
<protein>
    <submittedName>
        <fullName evidence="1">Uncharacterized protein</fullName>
    </submittedName>
</protein>
<reference evidence="1 2" key="1">
    <citation type="submission" date="2024-03" db="EMBL/GenBank/DDBJ databases">
        <authorList>
            <person name="Gkanogiannis A."/>
            <person name="Becerra Lopez-Lavalle L."/>
        </authorList>
    </citation>
    <scope>NUCLEOTIDE SEQUENCE [LARGE SCALE GENOMIC DNA]</scope>
</reference>
<evidence type="ECO:0000313" key="1">
    <source>
        <dbReference type="EMBL" id="CAK9326621.1"/>
    </source>
</evidence>
<dbReference type="EMBL" id="OZ021741">
    <property type="protein sequence ID" value="CAK9326621.1"/>
    <property type="molecule type" value="Genomic_DNA"/>
</dbReference>
<sequence>MYLSNEVHQRFNIKEKSTSSGRITALRFNGRTLIVVLGGKKQQSTVELGDLIRNIVIVPTKKHGNATAKDIESGFLLLDHPQASLSKSGFPAVSEAELR</sequence>